<name>A0A7M1QS65_9ACTO</name>
<dbReference type="GO" id="GO:0004140">
    <property type="term" value="F:dephospho-CoA kinase activity"/>
    <property type="evidence" value="ECO:0007669"/>
    <property type="project" value="UniProtKB-UniRule"/>
</dbReference>
<evidence type="ECO:0000256" key="3">
    <source>
        <dbReference type="HAMAP-Rule" id="MF_00376"/>
    </source>
</evidence>
<dbReference type="InterPro" id="IPR001977">
    <property type="entry name" value="Depp_CoAkinase"/>
</dbReference>
<keyword evidence="3" id="KW-0173">Coenzyme A biosynthesis</keyword>
<keyword evidence="3 5" id="KW-0418">Kinase</keyword>
<gene>
    <name evidence="3" type="primary">coaE</name>
    <name evidence="5" type="ORF">INS88_05125</name>
</gene>
<keyword evidence="2 3" id="KW-0067">ATP-binding</keyword>
<dbReference type="SUPFAM" id="SSF52540">
    <property type="entry name" value="P-loop containing nucleoside triphosphate hydrolases"/>
    <property type="match status" value="1"/>
</dbReference>
<dbReference type="PANTHER" id="PTHR10695:SF46">
    <property type="entry name" value="BIFUNCTIONAL COENZYME A SYNTHASE-RELATED"/>
    <property type="match status" value="1"/>
</dbReference>
<keyword evidence="6" id="KW-1185">Reference proteome</keyword>
<comment type="similarity">
    <text evidence="3">Belongs to the CoaE family.</text>
</comment>
<evidence type="ECO:0000256" key="2">
    <source>
        <dbReference type="ARBA" id="ARBA00022840"/>
    </source>
</evidence>
<feature type="binding site" evidence="3">
    <location>
        <begin position="11"/>
        <end position="16"/>
    </location>
    <ligand>
        <name>ATP</name>
        <dbReference type="ChEBI" id="CHEBI:30616"/>
    </ligand>
</feature>
<comment type="catalytic activity">
    <reaction evidence="3">
        <text>3'-dephospho-CoA + ATP = ADP + CoA + H(+)</text>
        <dbReference type="Rhea" id="RHEA:18245"/>
        <dbReference type="ChEBI" id="CHEBI:15378"/>
        <dbReference type="ChEBI" id="CHEBI:30616"/>
        <dbReference type="ChEBI" id="CHEBI:57287"/>
        <dbReference type="ChEBI" id="CHEBI:57328"/>
        <dbReference type="ChEBI" id="CHEBI:456216"/>
        <dbReference type="EC" id="2.7.1.24"/>
    </reaction>
</comment>
<keyword evidence="3 5" id="KW-0808">Transferase</keyword>
<dbReference type="RefSeq" id="WP_197550546.1">
    <property type="nucleotide sequence ID" value="NZ_CP063213.1"/>
</dbReference>
<dbReference type="PANTHER" id="PTHR10695">
    <property type="entry name" value="DEPHOSPHO-COA KINASE-RELATED"/>
    <property type="match status" value="1"/>
</dbReference>
<comment type="subcellular location">
    <subcellularLocation>
        <location evidence="3">Cytoplasm</location>
    </subcellularLocation>
</comment>
<reference evidence="5 6" key="1">
    <citation type="submission" date="2020-10" db="EMBL/GenBank/DDBJ databases">
        <title>Trueperella pecoris sp. nov. isolated from bovine and porcine specimens.</title>
        <authorList>
            <person name="Schoenecker L."/>
            <person name="Schnydrig P."/>
            <person name="Brodard I."/>
            <person name="Thomann A."/>
            <person name="Hemphill A."/>
            <person name="Rodriguez-Campos S."/>
            <person name="Perreten V."/>
            <person name="Jores J."/>
            <person name="Kittl S."/>
        </authorList>
    </citation>
    <scope>NUCLEOTIDE SEQUENCE [LARGE SCALE GENOMIC DNA]</scope>
    <source>
        <strain evidence="5 6">15A0121</strain>
    </source>
</reference>
<dbReference type="GO" id="GO:0005524">
    <property type="term" value="F:ATP binding"/>
    <property type="evidence" value="ECO:0007669"/>
    <property type="project" value="UniProtKB-UniRule"/>
</dbReference>
<proteinExistence type="inferred from homology"/>
<dbReference type="InterPro" id="IPR027417">
    <property type="entry name" value="P-loop_NTPase"/>
</dbReference>
<dbReference type="PROSITE" id="PS51219">
    <property type="entry name" value="DPCK"/>
    <property type="match status" value="1"/>
</dbReference>
<evidence type="ECO:0000256" key="4">
    <source>
        <dbReference type="NCBIfam" id="TIGR00152"/>
    </source>
</evidence>
<dbReference type="AlphaFoldDB" id="A0A7M1QS65"/>
<evidence type="ECO:0000313" key="5">
    <source>
        <dbReference type="EMBL" id="QOR44698.1"/>
    </source>
</evidence>
<dbReference type="CDD" id="cd02022">
    <property type="entry name" value="DPCK"/>
    <property type="match status" value="1"/>
</dbReference>
<dbReference type="EMBL" id="CP063213">
    <property type="protein sequence ID" value="QOR44698.1"/>
    <property type="molecule type" value="Genomic_DNA"/>
</dbReference>
<comment type="function">
    <text evidence="3">Catalyzes the phosphorylation of the 3'-hydroxyl group of dephosphocoenzyme A to form coenzyme A.</text>
</comment>
<evidence type="ECO:0000256" key="1">
    <source>
        <dbReference type="ARBA" id="ARBA00022741"/>
    </source>
</evidence>
<dbReference type="GO" id="GO:0005737">
    <property type="term" value="C:cytoplasm"/>
    <property type="evidence" value="ECO:0007669"/>
    <property type="project" value="UniProtKB-SubCell"/>
</dbReference>
<dbReference type="NCBIfam" id="TIGR00152">
    <property type="entry name" value="dephospho-CoA kinase"/>
    <property type="match status" value="1"/>
</dbReference>
<keyword evidence="3" id="KW-0963">Cytoplasm</keyword>
<dbReference type="UniPathway" id="UPA00241">
    <property type="reaction ID" value="UER00356"/>
</dbReference>
<dbReference type="EC" id="2.7.1.24" evidence="3 4"/>
<accession>A0A7M1QS65</accession>
<sequence length="286" mass="31027">MLTIALTGGIGSGKSHVAAIWAGLGAHVVDADRTARTVLGPGGSALEQVKRRWVDGVVKAEGTLNREALAAIVFQDPAERAALDAITHPAIWDAVKGKIDAALSEDPAAVIVYDVPLLFGYGREFEMMANVSIVADEEIRIERLTRSRGMSRQAARARIDSQATDAERGRICDLVISNDADRADVRAAAETAWHEWIVPFNDALMNKAWKAGTLSHAALRVNDDVGVHLERLRYRGLHAEHRVGGLIVDGPEESLLTAGWFEEGSRWRLANPALDMTAQRRDSLSA</sequence>
<comment type="pathway">
    <text evidence="3">Cofactor biosynthesis; coenzyme A biosynthesis; CoA from (R)-pantothenate: step 5/5.</text>
</comment>
<protein>
    <recommendedName>
        <fullName evidence="3 4">Dephospho-CoA kinase</fullName>
        <ecNumber evidence="3 4">2.7.1.24</ecNumber>
    </recommendedName>
    <alternativeName>
        <fullName evidence="3">Dephosphocoenzyme A kinase</fullName>
    </alternativeName>
</protein>
<keyword evidence="1 3" id="KW-0547">Nucleotide-binding</keyword>
<organism evidence="5 6">
    <name type="scientific">Trueperella pecoris</name>
    <dbReference type="NCBI Taxonomy" id="2733571"/>
    <lineage>
        <taxon>Bacteria</taxon>
        <taxon>Bacillati</taxon>
        <taxon>Actinomycetota</taxon>
        <taxon>Actinomycetes</taxon>
        <taxon>Actinomycetales</taxon>
        <taxon>Actinomycetaceae</taxon>
        <taxon>Trueperella</taxon>
    </lineage>
</organism>
<dbReference type="Gene3D" id="3.40.50.300">
    <property type="entry name" value="P-loop containing nucleotide triphosphate hydrolases"/>
    <property type="match status" value="1"/>
</dbReference>
<dbReference type="Pfam" id="PF01121">
    <property type="entry name" value="CoaE"/>
    <property type="match status" value="1"/>
</dbReference>
<dbReference type="Proteomes" id="UP000595053">
    <property type="component" value="Chromosome"/>
</dbReference>
<evidence type="ECO:0000313" key="6">
    <source>
        <dbReference type="Proteomes" id="UP000595053"/>
    </source>
</evidence>
<dbReference type="GO" id="GO:0015937">
    <property type="term" value="P:coenzyme A biosynthetic process"/>
    <property type="evidence" value="ECO:0007669"/>
    <property type="project" value="UniProtKB-UniRule"/>
</dbReference>
<dbReference type="HAMAP" id="MF_00376">
    <property type="entry name" value="Dephospho_CoA_kinase"/>
    <property type="match status" value="1"/>
</dbReference>